<evidence type="ECO:0000313" key="2">
    <source>
        <dbReference type="EMBL" id="PJR12009.1"/>
    </source>
</evidence>
<reference evidence="2 3" key="1">
    <citation type="submission" date="2017-06" db="EMBL/GenBank/DDBJ databases">
        <title>Ensifer strains isolated from leguminous trees and herbs display diverse denitrification phenotypes with some acting as strong N2O sinks.</title>
        <authorList>
            <person name="Woliy K."/>
            <person name="Mania D."/>
            <person name="Bakken L.R."/>
            <person name="Frostegard A."/>
        </authorList>
    </citation>
    <scope>NUCLEOTIDE SEQUENCE [LARGE SCALE GENOMIC DNA]</scope>
    <source>
        <strain evidence="2 3">AC50a</strain>
    </source>
</reference>
<proteinExistence type="predicted"/>
<evidence type="ECO:0000256" key="1">
    <source>
        <dbReference type="SAM" id="MobiDB-lite"/>
    </source>
</evidence>
<feature type="region of interest" description="Disordered" evidence="1">
    <location>
        <begin position="36"/>
        <end position="78"/>
    </location>
</feature>
<sequence>MLGKNGGEGWDMLPGATVTWHEHAKHLKLGMRPAVSPVNEPLMTQPKLREVPVRGRKDTRPGEPREQRGRVLSSAFSE</sequence>
<dbReference type="Proteomes" id="UP000231987">
    <property type="component" value="Unassembled WGS sequence"/>
</dbReference>
<feature type="compositionally biased region" description="Basic and acidic residues" evidence="1">
    <location>
        <begin position="47"/>
        <end position="69"/>
    </location>
</feature>
<name>A0A2J0YW68_RHIML</name>
<evidence type="ECO:0000313" key="3">
    <source>
        <dbReference type="Proteomes" id="UP000231987"/>
    </source>
</evidence>
<protein>
    <submittedName>
        <fullName evidence="2">Uncharacterized protein</fullName>
    </submittedName>
</protein>
<accession>A0A2J0YW68</accession>
<dbReference type="EMBL" id="NJGD01000017">
    <property type="protein sequence ID" value="PJR12009.1"/>
    <property type="molecule type" value="Genomic_DNA"/>
</dbReference>
<comment type="caution">
    <text evidence="2">The sequence shown here is derived from an EMBL/GenBank/DDBJ whole genome shotgun (WGS) entry which is preliminary data.</text>
</comment>
<gene>
    <name evidence="2" type="ORF">CEJ86_26675</name>
</gene>
<organism evidence="2 3">
    <name type="scientific">Rhizobium meliloti</name>
    <name type="common">Ensifer meliloti</name>
    <name type="synonym">Sinorhizobium meliloti</name>
    <dbReference type="NCBI Taxonomy" id="382"/>
    <lineage>
        <taxon>Bacteria</taxon>
        <taxon>Pseudomonadati</taxon>
        <taxon>Pseudomonadota</taxon>
        <taxon>Alphaproteobacteria</taxon>
        <taxon>Hyphomicrobiales</taxon>
        <taxon>Rhizobiaceae</taxon>
        <taxon>Sinorhizobium/Ensifer group</taxon>
        <taxon>Sinorhizobium</taxon>
    </lineage>
</organism>
<dbReference type="AlphaFoldDB" id="A0A2J0YW68"/>